<evidence type="ECO:0000259" key="2">
    <source>
        <dbReference type="Pfam" id="PF10988"/>
    </source>
</evidence>
<dbReference type="Proteomes" id="UP000502502">
    <property type="component" value="Chromosome"/>
</dbReference>
<evidence type="ECO:0000313" key="3">
    <source>
        <dbReference type="EMBL" id="QIL01687.1"/>
    </source>
</evidence>
<reference evidence="3 4" key="1">
    <citation type="submission" date="2020-03" db="EMBL/GenBank/DDBJ databases">
        <title>Sphingomonas sp. nov., isolated from fish.</title>
        <authorList>
            <person name="Hyun D.-W."/>
            <person name="Bae J.-W."/>
        </authorList>
    </citation>
    <scope>NUCLEOTIDE SEQUENCE [LARGE SCALE GENOMIC DNA]</scope>
    <source>
        <strain evidence="3 4">HDW15C</strain>
    </source>
</reference>
<organism evidence="3 4">
    <name type="scientific">Sphingomonas sinipercae</name>
    <dbReference type="NCBI Taxonomy" id="2714944"/>
    <lineage>
        <taxon>Bacteria</taxon>
        <taxon>Pseudomonadati</taxon>
        <taxon>Pseudomonadota</taxon>
        <taxon>Alphaproteobacteria</taxon>
        <taxon>Sphingomonadales</taxon>
        <taxon>Sphingomonadaceae</taxon>
        <taxon>Sphingomonas</taxon>
    </lineage>
</organism>
<dbReference type="PROSITE" id="PS51257">
    <property type="entry name" value="PROKAR_LIPOPROTEIN"/>
    <property type="match status" value="1"/>
</dbReference>
<dbReference type="Pfam" id="PF10988">
    <property type="entry name" value="DUF2807"/>
    <property type="match status" value="1"/>
</dbReference>
<dbReference type="InterPro" id="IPR021255">
    <property type="entry name" value="DUF2807"/>
</dbReference>
<accession>A0A6G7ZL14</accession>
<dbReference type="Gene3D" id="2.160.20.120">
    <property type="match status" value="1"/>
</dbReference>
<dbReference type="AlphaFoldDB" id="A0A6G7ZL14"/>
<name>A0A6G7ZL14_9SPHN</name>
<evidence type="ECO:0000256" key="1">
    <source>
        <dbReference type="SAM" id="SignalP"/>
    </source>
</evidence>
<dbReference type="RefSeq" id="WP_166092479.1">
    <property type="nucleotide sequence ID" value="NZ_CP049871.1"/>
</dbReference>
<keyword evidence="4" id="KW-1185">Reference proteome</keyword>
<dbReference type="EMBL" id="CP049871">
    <property type="protein sequence ID" value="QIL01687.1"/>
    <property type="molecule type" value="Genomic_DNA"/>
</dbReference>
<feature type="domain" description="Putative auto-transporter adhesin head GIN" evidence="2">
    <location>
        <begin position="38"/>
        <end position="222"/>
    </location>
</feature>
<feature type="chain" id="PRO_5026005425" evidence="1">
    <location>
        <begin position="24"/>
        <end position="238"/>
    </location>
</feature>
<sequence>MRNGIVIAAAALVAAGGCSQGHAESGPSVQRQYQVSGFDRIAVAGPYDVKVVTGRPPAVSAHGSQALIDRLVVEVRNGELMIHPRKERSFNWNGVHGSAVVEVSAQMIRGLALAGAGDVTIDRIAGDRFESSIAGAGDLTIGSVAVQSLDVNIGGAGDVRAKSGQARTASYSIAGSGEIDAAGVKVTAAKISIAGSGNIRGQVSGAADVSIVGSGDVALSGGAKCSVSKLGSGDVRCS</sequence>
<dbReference type="KEGG" id="ssin:G7078_02040"/>
<protein>
    <submittedName>
        <fullName evidence="3">DUF2807 domain-containing protein</fullName>
    </submittedName>
</protein>
<gene>
    <name evidence="3" type="ORF">G7078_02040</name>
</gene>
<feature type="signal peptide" evidence="1">
    <location>
        <begin position="1"/>
        <end position="23"/>
    </location>
</feature>
<keyword evidence="1" id="KW-0732">Signal</keyword>
<proteinExistence type="predicted"/>
<evidence type="ECO:0000313" key="4">
    <source>
        <dbReference type="Proteomes" id="UP000502502"/>
    </source>
</evidence>